<accession>A0A0W0V781</accession>
<evidence type="ECO:0000313" key="2">
    <source>
        <dbReference type="EMBL" id="KTD15935.1"/>
    </source>
</evidence>
<name>A0A0W0V781_9GAMM</name>
<evidence type="ECO:0008006" key="4">
    <source>
        <dbReference type="Google" id="ProtNLM"/>
    </source>
</evidence>
<protein>
    <recommendedName>
        <fullName evidence="4">Rod shape-determining protein MreD</fullName>
    </recommendedName>
</protein>
<keyword evidence="1" id="KW-1133">Transmembrane helix</keyword>
<dbReference type="PATRIC" id="fig|45067.4.peg.2741"/>
<evidence type="ECO:0000313" key="3">
    <source>
        <dbReference type="Proteomes" id="UP000054869"/>
    </source>
</evidence>
<dbReference type="OrthoDB" id="9806699at2"/>
<keyword evidence="3" id="KW-1185">Reference proteome</keyword>
<dbReference type="Pfam" id="PF20221">
    <property type="entry name" value="DUF6580"/>
    <property type="match status" value="1"/>
</dbReference>
<dbReference type="AlphaFoldDB" id="A0A0W0V781"/>
<feature type="transmembrane region" description="Helical" evidence="1">
    <location>
        <begin position="138"/>
        <end position="160"/>
    </location>
</feature>
<dbReference type="EMBL" id="LNYI01000069">
    <property type="protein sequence ID" value="KTD15935.1"/>
    <property type="molecule type" value="Genomic_DNA"/>
</dbReference>
<keyword evidence="1" id="KW-0472">Membrane</keyword>
<feature type="transmembrane region" description="Helical" evidence="1">
    <location>
        <begin position="65"/>
        <end position="83"/>
    </location>
</feature>
<gene>
    <name evidence="2" type="ORF">Llan_2607</name>
</gene>
<evidence type="ECO:0000256" key="1">
    <source>
        <dbReference type="SAM" id="Phobius"/>
    </source>
</evidence>
<dbReference type="eggNOG" id="ENOG5032RTJ">
    <property type="taxonomic scope" value="Bacteria"/>
</dbReference>
<feature type="transmembrane region" description="Helical" evidence="1">
    <location>
        <begin position="95"/>
        <end position="118"/>
    </location>
</feature>
<comment type="caution">
    <text evidence="2">The sequence shown here is derived from an EMBL/GenBank/DDBJ whole genome shotgun (WGS) entry which is preliminary data.</text>
</comment>
<feature type="transmembrane region" description="Helical" evidence="1">
    <location>
        <begin position="6"/>
        <end position="22"/>
    </location>
</feature>
<organism evidence="2 3">
    <name type="scientific">Legionella lansingensis</name>
    <dbReference type="NCBI Taxonomy" id="45067"/>
    <lineage>
        <taxon>Bacteria</taxon>
        <taxon>Pseudomonadati</taxon>
        <taxon>Pseudomonadota</taxon>
        <taxon>Gammaproteobacteria</taxon>
        <taxon>Legionellales</taxon>
        <taxon>Legionellaceae</taxon>
        <taxon>Legionella</taxon>
    </lineage>
</organism>
<reference evidence="2 3" key="1">
    <citation type="submission" date="2015-11" db="EMBL/GenBank/DDBJ databases">
        <title>Genomic analysis of 38 Legionella species identifies large and diverse effector repertoires.</title>
        <authorList>
            <person name="Burstein D."/>
            <person name="Amaro F."/>
            <person name="Zusman T."/>
            <person name="Lifshitz Z."/>
            <person name="Cohen O."/>
            <person name="Gilbert J.A."/>
            <person name="Pupko T."/>
            <person name="Shuman H.A."/>
            <person name="Segal G."/>
        </authorList>
    </citation>
    <scope>NUCLEOTIDE SEQUENCE [LARGE SCALE GENOMIC DNA]</scope>
    <source>
        <strain evidence="2 3">ATCC 49751</strain>
    </source>
</reference>
<dbReference type="STRING" id="45067.Llan_2607"/>
<keyword evidence="1" id="KW-0812">Transmembrane</keyword>
<sequence length="173" mass="19458">MFQPRFAILVVIILLSALYRIIPHPFNFTPIGAIALFAGAKFWDKHVAVLVTLLSMLLADLYLGLYNSIIFTYLGLCSMVYIGTVIQKKESLINIVIAGVTGSLAFYVISNFGVWLLSGMYDHTMNGLAECYLLAIPFLQNSLNSTLFFSFLFFSIFYLLEQRYPLLKTGNTI</sequence>
<dbReference type="RefSeq" id="WP_035916277.1">
    <property type="nucleotide sequence ID" value="NZ_CAAAJD010000053.1"/>
</dbReference>
<proteinExistence type="predicted"/>
<dbReference type="Proteomes" id="UP000054869">
    <property type="component" value="Unassembled WGS sequence"/>
</dbReference>
<dbReference type="InterPro" id="IPR046487">
    <property type="entry name" value="DUF6580"/>
</dbReference>